<dbReference type="Proteomes" id="UP001256588">
    <property type="component" value="Unassembled WGS sequence"/>
</dbReference>
<keyword evidence="1" id="KW-0472">Membrane</keyword>
<name>A0ABU1XU49_9GAMM</name>
<keyword evidence="1" id="KW-0812">Transmembrane</keyword>
<evidence type="ECO:0000256" key="1">
    <source>
        <dbReference type="SAM" id="Phobius"/>
    </source>
</evidence>
<comment type="caution">
    <text evidence="2">The sequence shown here is derived from an EMBL/GenBank/DDBJ whole genome shotgun (WGS) entry which is preliminary data.</text>
</comment>
<keyword evidence="3" id="KW-1185">Reference proteome</keyword>
<dbReference type="EMBL" id="JAVDWO010000001">
    <property type="protein sequence ID" value="MDR7191735.1"/>
    <property type="molecule type" value="Genomic_DNA"/>
</dbReference>
<feature type="transmembrane region" description="Helical" evidence="1">
    <location>
        <begin position="6"/>
        <end position="31"/>
    </location>
</feature>
<organism evidence="2 3">
    <name type="scientific">Luteimonas terrae</name>
    <dbReference type="NCBI Taxonomy" id="1530191"/>
    <lineage>
        <taxon>Bacteria</taxon>
        <taxon>Pseudomonadati</taxon>
        <taxon>Pseudomonadota</taxon>
        <taxon>Gammaproteobacteria</taxon>
        <taxon>Lysobacterales</taxon>
        <taxon>Lysobacteraceae</taxon>
        <taxon>Luteimonas</taxon>
    </lineage>
</organism>
<keyword evidence="1" id="KW-1133">Transmembrane helix</keyword>
<protein>
    <submittedName>
        <fullName evidence="2">Uncharacterized protein</fullName>
    </submittedName>
</protein>
<evidence type="ECO:0000313" key="3">
    <source>
        <dbReference type="Proteomes" id="UP001256588"/>
    </source>
</evidence>
<evidence type="ECO:0000313" key="2">
    <source>
        <dbReference type="EMBL" id="MDR7191735.1"/>
    </source>
</evidence>
<sequence>MRIFLLWVGWASVVGSVGDGLIAVLAMVVVGSAGWAMPGPSVDALLAGHLPALYWVKSVALLAMPGGFVAWLFALPAVVYFPARIAMSALIGWAAFVAARRVAPRPLRASA</sequence>
<accession>A0ABU1XU49</accession>
<proteinExistence type="predicted"/>
<feature type="transmembrane region" description="Helical" evidence="1">
    <location>
        <begin position="52"/>
        <end position="73"/>
    </location>
</feature>
<gene>
    <name evidence="2" type="ORF">J2W68_000437</name>
</gene>
<reference evidence="2 3" key="1">
    <citation type="submission" date="2023-07" db="EMBL/GenBank/DDBJ databases">
        <title>Sorghum-associated microbial communities from plants grown in Nebraska, USA.</title>
        <authorList>
            <person name="Schachtman D."/>
        </authorList>
    </citation>
    <scope>NUCLEOTIDE SEQUENCE [LARGE SCALE GENOMIC DNA]</scope>
    <source>
        <strain evidence="2 3">4099</strain>
    </source>
</reference>
<dbReference type="RefSeq" id="WP_310232291.1">
    <property type="nucleotide sequence ID" value="NZ_JAVDWO010000001.1"/>
</dbReference>